<evidence type="ECO:0000256" key="4">
    <source>
        <dbReference type="ARBA" id="ARBA00022692"/>
    </source>
</evidence>
<feature type="transmembrane region" description="Helical" evidence="9">
    <location>
        <begin position="487"/>
        <end position="509"/>
    </location>
</feature>
<feature type="domain" description="SecDF P1 head subdomain" evidence="12">
    <location>
        <begin position="258"/>
        <end position="370"/>
    </location>
</feature>
<comment type="similarity">
    <text evidence="9">Belongs to the SecD/SecF family. SecD subfamily.</text>
</comment>
<keyword evidence="6 9" id="KW-1133">Transmembrane helix</keyword>
<dbReference type="InterPro" id="IPR054384">
    <property type="entry name" value="SecDF_P1_head"/>
</dbReference>
<evidence type="ECO:0000256" key="5">
    <source>
        <dbReference type="ARBA" id="ARBA00022927"/>
    </source>
</evidence>
<keyword evidence="7 9" id="KW-0811">Translocation</keyword>
<sequence length="553" mass="59390">MLQIDLWKRVLIWLTCVVGLLLAMPNAFYPRVEAHNDAVADREVGIVNENTEALIAGWPSFLPSRLVNLGLDLRGGAHLLAEVKVEDVYAARMTSMWPEVRDLLRGERSTVGTIRQQPGPETELRFKISKPEAIQEAASLVRGLARPVTSITGAGASDIVVRTEGDTIIVELSDAEKLASDQRTVQQALEIIRRRIDEVGTREPTIQRQGSDRILIQVPGIGSASELKEIIGTTAQLTFNPVVGRASDPDASAGVGNKVLPSLDEEGVYYIVEAAPVVTGEELVDAQPSFDQNNRPAVSFRFNPTGARKFGDYTAQNIGSPFAIVLDDEVISAPVIQAHIAGGSGIITGRFSVEESTNLAVLLRAGALPAELTFLEERTIGPELGQDSIEAGRIACIVAFVGVLVFMFLSYGTFGVFANIALIINVGLIFGLLSLIGATLTLPGIAGIVLTIGMAVDANVLVFERIREELKSAKGPARAIELGYEKALSAILDANITTFITAVILFAVGSGPVRGFAITLGLGILTSVFTAIFVTRVLIVMWFERRRPKTIEV</sequence>
<dbReference type="InterPro" id="IPR048631">
    <property type="entry name" value="SecD_1st"/>
</dbReference>
<accession>A0ABY1PMS4</accession>
<comment type="subcellular location">
    <subcellularLocation>
        <location evidence="1 9">Cell membrane</location>
        <topology evidence="1 9">Multi-pass membrane protein</topology>
    </subcellularLocation>
</comment>
<dbReference type="InterPro" id="IPR005791">
    <property type="entry name" value="SecD"/>
</dbReference>
<feature type="domain" description="Protein export membrane protein SecD/SecF C-terminal" evidence="10">
    <location>
        <begin position="373"/>
        <end position="543"/>
    </location>
</feature>
<comment type="function">
    <text evidence="9">Part of the Sec protein translocase complex. Interacts with the SecYEG preprotein conducting channel. SecDF uses the proton motive force (PMF) to complete protein translocation after the ATP-dependent function of SecA.</text>
</comment>
<evidence type="ECO:0000313" key="14">
    <source>
        <dbReference type="Proteomes" id="UP001157961"/>
    </source>
</evidence>
<keyword evidence="2 9" id="KW-0813">Transport</keyword>
<feature type="transmembrane region" description="Helical" evidence="9">
    <location>
        <begin position="515"/>
        <end position="539"/>
    </location>
</feature>
<keyword evidence="14" id="KW-1185">Reference proteome</keyword>
<dbReference type="Pfam" id="PF02355">
    <property type="entry name" value="SecD_SecF_C"/>
    <property type="match status" value="1"/>
</dbReference>
<dbReference type="InterPro" id="IPR001036">
    <property type="entry name" value="Acrflvin-R"/>
</dbReference>
<dbReference type="Gene3D" id="3.30.70.3400">
    <property type="match status" value="1"/>
</dbReference>
<feature type="domain" description="Protein translocase subunit SecDF P1" evidence="11">
    <location>
        <begin position="185"/>
        <end position="242"/>
    </location>
</feature>
<dbReference type="Gene3D" id="1.20.1640.10">
    <property type="entry name" value="Multidrug efflux transporter AcrB transmembrane domain"/>
    <property type="match status" value="1"/>
</dbReference>
<keyword evidence="8 9" id="KW-0472">Membrane</keyword>
<dbReference type="NCBIfam" id="TIGR00916">
    <property type="entry name" value="2A0604s01"/>
    <property type="match status" value="1"/>
</dbReference>
<evidence type="ECO:0000259" key="10">
    <source>
        <dbReference type="Pfam" id="PF02355"/>
    </source>
</evidence>
<dbReference type="EMBL" id="FXTY01000011">
    <property type="protein sequence ID" value="SMP35222.1"/>
    <property type="molecule type" value="Genomic_DNA"/>
</dbReference>
<dbReference type="HAMAP" id="MF_01463_B">
    <property type="entry name" value="SecD_B"/>
    <property type="match status" value="1"/>
</dbReference>
<evidence type="ECO:0000256" key="8">
    <source>
        <dbReference type="ARBA" id="ARBA00023136"/>
    </source>
</evidence>
<keyword evidence="3 9" id="KW-1003">Cell membrane</keyword>
<comment type="subunit">
    <text evidence="9">Forms a complex with SecF. Part of the essential Sec protein translocation apparatus which comprises SecA, SecYEG and auxiliary proteins SecDF-YajC and YidC.</text>
</comment>
<evidence type="ECO:0000256" key="2">
    <source>
        <dbReference type="ARBA" id="ARBA00022448"/>
    </source>
</evidence>
<keyword evidence="5 9" id="KW-0653">Protein transport</keyword>
<dbReference type="PANTHER" id="PTHR30081">
    <property type="entry name" value="PROTEIN-EXPORT MEMBRANE PROTEIN SEC"/>
    <property type="match status" value="1"/>
</dbReference>
<evidence type="ECO:0000259" key="11">
    <source>
        <dbReference type="Pfam" id="PF21760"/>
    </source>
</evidence>
<dbReference type="Pfam" id="PF22599">
    <property type="entry name" value="SecDF_P1_head"/>
    <property type="match status" value="1"/>
</dbReference>
<dbReference type="NCBIfam" id="TIGR01129">
    <property type="entry name" value="secD"/>
    <property type="match status" value="1"/>
</dbReference>
<name>A0ABY1PMS4_9RHOB</name>
<keyword evidence="4 9" id="KW-0812">Transmembrane</keyword>
<protein>
    <recommendedName>
        <fullName evidence="9">Protein translocase subunit SecD</fullName>
    </recommendedName>
</protein>
<evidence type="ECO:0000256" key="1">
    <source>
        <dbReference type="ARBA" id="ARBA00004651"/>
    </source>
</evidence>
<dbReference type="Pfam" id="PF21760">
    <property type="entry name" value="SecD_1st"/>
    <property type="match status" value="1"/>
</dbReference>
<comment type="caution">
    <text evidence="13">The sequence shown here is derived from an EMBL/GenBank/DDBJ whole genome shotgun (WGS) entry which is preliminary data.</text>
</comment>
<dbReference type="Gene3D" id="3.30.1360.200">
    <property type="match status" value="1"/>
</dbReference>
<proteinExistence type="inferred from homology"/>
<dbReference type="PANTHER" id="PTHR30081:SF1">
    <property type="entry name" value="PROTEIN TRANSLOCASE SUBUNIT SECD"/>
    <property type="match status" value="1"/>
</dbReference>
<evidence type="ECO:0000256" key="3">
    <source>
        <dbReference type="ARBA" id="ARBA00022475"/>
    </source>
</evidence>
<dbReference type="PRINTS" id="PR00702">
    <property type="entry name" value="ACRIFLAVINRP"/>
</dbReference>
<dbReference type="InterPro" id="IPR022813">
    <property type="entry name" value="SecD/SecF_arch_bac"/>
</dbReference>
<reference evidence="13 14" key="1">
    <citation type="submission" date="2017-05" db="EMBL/GenBank/DDBJ databases">
        <authorList>
            <person name="Varghese N."/>
            <person name="Submissions S."/>
        </authorList>
    </citation>
    <scope>NUCLEOTIDE SEQUENCE [LARGE SCALE GENOMIC DNA]</scope>
    <source>
        <strain evidence="13 14">DSM 29734</strain>
    </source>
</reference>
<organism evidence="13 14">
    <name type="scientific">Shimia sagamensis</name>
    <dbReference type="NCBI Taxonomy" id="1566352"/>
    <lineage>
        <taxon>Bacteria</taxon>
        <taxon>Pseudomonadati</taxon>
        <taxon>Pseudomonadota</taxon>
        <taxon>Alphaproteobacteria</taxon>
        <taxon>Rhodobacterales</taxon>
        <taxon>Roseobacteraceae</taxon>
    </lineage>
</organism>
<evidence type="ECO:0000313" key="13">
    <source>
        <dbReference type="EMBL" id="SMP35222.1"/>
    </source>
</evidence>
<evidence type="ECO:0000259" key="12">
    <source>
        <dbReference type="Pfam" id="PF22599"/>
    </source>
</evidence>
<dbReference type="SUPFAM" id="SSF82866">
    <property type="entry name" value="Multidrug efflux transporter AcrB transmembrane domain"/>
    <property type="match status" value="1"/>
</dbReference>
<evidence type="ECO:0000256" key="7">
    <source>
        <dbReference type="ARBA" id="ARBA00023010"/>
    </source>
</evidence>
<comment type="caution">
    <text evidence="9">Lacks conserved residue(s) required for the propagation of feature annotation.</text>
</comment>
<dbReference type="Proteomes" id="UP001157961">
    <property type="component" value="Unassembled WGS sequence"/>
</dbReference>
<gene>
    <name evidence="9" type="primary">secD</name>
    <name evidence="13" type="ORF">SAMN06265373_11134</name>
</gene>
<dbReference type="InterPro" id="IPR055344">
    <property type="entry name" value="SecD_SecF_C_bact"/>
</dbReference>
<dbReference type="InterPro" id="IPR048634">
    <property type="entry name" value="SecD_SecF_C"/>
</dbReference>
<evidence type="ECO:0000256" key="6">
    <source>
        <dbReference type="ARBA" id="ARBA00022989"/>
    </source>
</evidence>
<feature type="transmembrane region" description="Helical" evidence="9">
    <location>
        <begin position="391"/>
        <end position="409"/>
    </location>
</feature>
<evidence type="ECO:0000256" key="9">
    <source>
        <dbReference type="HAMAP-Rule" id="MF_01463"/>
    </source>
</evidence>
<dbReference type="RefSeq" id="WP_283427822.1">
    <property type="nucleotide sequence ID" value="NZ_FXTY01000011.1"/>
</dbReference>